<dbReference type="GO" id="GO:0005829">
    <property type="term" value="C:cytosol"/>
    <property type="evidence" value="ECO:0007669"/>
    <property type="project" value="TreeGrafter"/>
</dbReference>
<reference evidence="2 3" key="1">
    <citation type="submission" date="2019-10" db="EMBL/GenBank/DDBJ databases">
        <title>Georgenia wutianyii sp. nov. and Georgenia yuyongxinii sp. nov. isolated from plateau pika (Ochotona curzoniae) in the Qinghai-Tibet plateau of China.</title>
        <authorList>
            <person name="Tian Z."/>
        </authorList>
    </citation>
    <scope>NUCLEOTIDE SEQUENCE [LARGE SCALE GENOMIC DNA]</scope>
    <source>
        <strain evidence="2 3">DSM 21501</strain>
    </source>
</reference>
<dbReference type="OrthoDB" id="9768851at2"/>
<dbReference type="Gene3D" id="3.20.20.100">
    <property type="entry name" value="NADP-dependent oxidoreductase domain"/>
    <property type="match status" value="1"/>
</dbReference>
<dbReference type="AlphaFoldDB" id="A0A7J5UUF5"/>
<protein>
    <submittedName>
        <fullName evidence="2">Aldo/keto reductase</fullName>
    </submittedName>
</protein>
<dbReference type="PANTHER" id="PTHR42686:SF1">
    <property type="entry name" value="GH17980P-RELATED"/>
    <property type="match status" value="1"/>
</dbReference>
<dbReference type="EMBL" id="WHJE01000003">
    <property type="protein sequence ID" value="KAE8765925.1"/>
    <property type="molecule type" value="Genomic_DNA"/>
</dbReference>
<gene>
    <name evidence="2" type="ORF">GB883_01500</name>
</gene>
<name>A0A7J5UUF5_9MICO</name>
<dbReference type="InterPro" id="IPR023210">
    <property type="entry name" value="NADP_OxRdtase_dom"/>
</dbReference>
<keyword evidence="3" id="KW-1185">Reference proteome</keyword>
<dbReference type="PANTHER" id="PTHR42686">
    <property type="entry name" value="GH17980P-RELATED"/>
    <property type="match status" value="1"/>
</dbReference>
<dbReference type="Pfam" id="PF00248">
    <property type="entry name" value="Aldo_ket_red"/>
    <property type="match status" value="1"/>
</dbReference>
<accession>A0A7J5UUF5</accession>
<sequence length="298" mass="32121">MTFDADHLAPVTLGTTVLGKRESANPELADALLASPFPQIDTSNVYAAGQSEKLLGDAIGRAGGLPAGKTVFSKVDQHPETGRFDGDRVLRSFEETLERLRLDRLPLLHLHDPYTITFAEAMAPGGAVEALTRLRDEGAVDAIGIAAGTRELVERYVSSDAFDAVLTHNRYTLVDRSAERILQLAAERDMAVFNAAPFGGGILAGSQTRGATYGYRPASPELLAFIERLHTTAADLGVDLTAAALQFSLREPRIHSTVVGIYSLERLQDLPRLTETQITEEFWSAVGELGTPPPSPND</sequence>
<dbReference type="Proteomes" id="UP000451860">
    <property type="component" value="Unassembled WGS sequence"/>
</dbReference>
<dbReference type="SUPFAM" id="SSF51430">
    <property type="entry name" value="NAD(P)-linked oxidoreductase"/>
    <property type="match status" value="1"/>
</dbReference>
<feature type="domain" description="NADP-dependent oxidoreductase" evidence="1">
    <location>
        <begin position="13"/>
        <end position="288"/>
    </location>
</feature>
<proteinExistence type="predicted"/>
<dbReference type="GO" id="GO:0016491">
    <property type="term" value="F:oxidoreductase activity"/>
    <property type="evidence" value="ECO:0007669"/>
    <property type="project" value="InterPro"/>
</dbReference>
<dbReference type="InterPro" id="IPR036812">
    <property type="entry name" value="NAD(P)_OxRdtase_dom_sf"/>
</dbReference>
<evidence type="ECO:0000313" key="3">
    <source>
        <dbReference type="Proteomes" id="UP000451860"/>
    </source>
</evidence>
<organism evidence="2 3">
    <name type="scientific">Georgenia thermotolerans</name>
    <dbReference type="NCBI Taxonomy" id="527326"/>
    <lineage>
        <taxon>Bacteria</taxon>
        <taxon>Bacillati</taxon>
        <taxon>Actinomycetota</taxon>
        <taxon>Actinomycetes</taxon>
        <taxon>Micrococcales</taxon>
        <taxon>Bogoriellaceae</taxon>
        <taxon>Georgenia</taxon>
    </lineage>
</organism>
<dbReference type="InterPro" id="IPR020471">
    <property type="entry name" value="AKR"/>
</dbReference>
<evidence type="ECO:0000313" key="2">
    <source>
        <dbReference type="EMBL" id="KAE8765925.1"/>
    </source>
</evidence>
<evidence type="ECO:0000259" key="1">
    <source>
        <dbReference type="Pfam" id="PF00248"/>
    </source>
</evidence>
<dbReference type="RefSeq" id="WP_152202373.1">
    <property type="nucleotide sequence ID" value="NZ_VUKF01000013.1"/>
</dbReference>
<comment type="caution">
    <text evidence="2">The sequence shown here is derived from an EMBL/GenBank/DDBJ whole genome shotgun (WGS) entry which is preliminary data.</text>
</comment>